<dbReference type="Proteomes" id="UP000189703">
    <property type="component" value="Unplaced"/>
</dbReference>
<evidence type="ECO:0000313" key="3">
    <source>
        <dbReference type="Proteomes" id="UP000189703"/>
    </source>
</evidence>
<dbReference type="InterPro" id="IPR009719">
    <property type="entry name" value="GIP1_N"/>
</dbReference>
<dbReference type="KEGG" id="nnu:104609354"/>
<dbReference type="PANTHER" id="PTHR47070">
    <property type="entry name" value="HYDROXYPROLINE-RICH GLYCOPROTEIN-LIKE"/>
    <property type="match status" value="1"/>
</dbReference>
<dbReference type="GeneID" id="104609354"/>
<evidence type="ECO:0000259" key="2">
    <source>
        <dbReference type="Pfam" id="PF06972"/>
    </source>
</evidence>
<feature type="compositionally biased region" description="Low complexity" evidence="1">
    <location>
        <begin position="290"/>
        <end position="302"/>
    </location>
</feature>
<dbReference type="FunCoup" id="A0A1U8BCH9">
    <property type="interactions" value="3410"/>
</dbReference>
<feature type="region of interest" description="Disordered" evidence="1">
    <location>
        <begin position="175"/>
        <end position="204"/>
    </location>
</feature>
<gene>
    <name evidence="4" type="primary">LOC104609354</name>
</gene>
<feature type="domain" description="GBF-interacting protein 1 N-terminal" evidence="2">
    <location>
        <begin position="15"/>
        <end position="73"/>
    </location>
</feature>
<dbReference type="STRING" id="4432.A0A1U8BCH9"/>
<feature type="region of interest" description="Disordered" evidence="1">
    <location>
        <begin position="58"/>
        <end position="78"/>
    </location>
</feature>
<feature type="compositionally biased region" description="Polar residues" evidence="1">
    <location>
        <begin position="315"/>
        <end position="335"/>
    </location>
</feature>
<dbReference type="OrthoDB" id="657470at2759"/>
<dbReference type="InParanoid" id="A0A1U8BCH9"/>
<dbReference type="PANTHER" id="PTHR47070:SF2">
    <property type="entry name" value="OS06G0206100 PROTEIN"/>
    <property type="match status" value="1"/>
</dbReference>
<feature type="region of interest" description="Disordered" evidence="1">
    <location>
        <begin position="356"/>
        <end position="408"/>
    </location>
</feature>
<dbReference type="Pfam" id="PF06972">
    <property type="entry name" value="GIP1_N"/>
    <property type="match status" value="1"/>
</dbReference>
<proteinExistence type="predicted"/>
<dbReference type="SUPFAM" id="SSF46934">
    <property type="entry name" value="UBA-like"/>
    <property type="match status" value="1"/>
</dbReference>
<feature type="region of interest" description="Disordered" evidence="1">
    <location>
        <begin position="281"/>
        <end position="335"/>
    </location>
</feature>
<organism evidence="3 4">
    <name type="scientific">Nelumbo nucifera</name>
    <name type="common">Sacred lotus</name>
    <dbReference type="NCBI Taxonomy" id="4432"/>
    <lineage>
        <taxon>Eukaryota</taxon>
        <taxon>Viridiplantae</taxon>
        <taxon>Streptophyta</taxon>
        <taxon>Embryophyta</taxon>
        <taxon>Tracheophyta</taxon>
        <taxon>Spermatophyta</taxon>
        <taxon>Magnoliopsida</taxon>
        <taxon>Proteales</taxon>
        <taxon>Nelumbonaceae</taxon>
        <taxon>Nelumbo</taxon>
    </lineage>
</organism>
<protein>
    <submittedName>
        <fullName evidence="4">Uncharacterized protein LOC104609354 isoform X1</fullName>
    </submittedName>
</protein>
<dbReference type="eggNOG" id="ENOG502QR20">
    <property type="taxonomic scope" value="Eukaryota"/>
</dbReference>
<feature type="compositionally biased region" description="Polar residues" evidence="1">
    <location>
        <begin position="144"/>
        <end position="156"/>
    </location>
</feature>
<sequence>MVSGSRPDGGTQILPARVRKTIQSIKEIVGNHSEADIYVMLKETNMDPNETAQKLLNQDPFHEVKRRRDKRKENTGYKVSTEPRKPIERIGQGTKSHTFSDRVARRGGGYSRNALSGISREFRIVRDNRISQNSNREAKPASLHCSTSGNEQPITSASEMSLPGVMIDKKHLVAQQSDGQKLHQTMSTDSGVRHTRDVNSSGAYRKDLLDESRISVLNSSLRVQGLRPNDSQQYCSKSASSNSIVGVYSSSSDPVHVPSPDSRLSANVGAIKREVGVVGVRRQSTDNSTKHASGSSSSFSNSLVAKDVSAAESFRPSTTVTKNDQLSQIATPESVTPSMAVGRSFLNNQYHNKSQQFVGHPKAAQSNMEWKPKSSQKSNTTSPGVIGPVAISKPPPVDNSSNVKSETAHLRERLSQVNIFDNQQVIIPQHLRVPEAERTQLTFGSFGVEFSSTESFVTKSQCLECVEESNEQPSASASVSDLPASSEDASGGNQGGLLDEKVRTARSDSMPSSEAAELQFTDKEQSSGPRNLENFADIRLVRNDSPSFSSAEPRQEQDSPGLPKFSVTIFTFSDPFCLDCKQAYDSQVGYDGPFFRPAVDENVRVQGLVSPSEALNSHTANSIPASTTAMLQQPVAQLYPQVHLSHYPNFMPYRQFLSPVYVPPMAVPGYSSNPSYPHPSNGSSYVLMPGGSSHITVGGLKYGNQQYKPMPAGSPTGFGNYTSLTGYTINAPGVIGGTTTLEDSNRIKYKDGNLYVPNPQGETSEIWLQAPREVPGLQSSPYYNIPGQAPHAAYLPSHTGHASFNTAPSVSQSTHMQFPGMYHPPPQPAAIANPHHIVHGMGGNVGVAAASPGAQVGAYQQPQLGHLNWTTNF</sequence>
<evidence type="ECO:0000256" key="1">
    <source>
        <dbReference type="SAM" id="MobiDB-lite"/>
    </source>
</evidence>
<feature type="region of interest" description="Disordered" evidence="1">
    <location>
        <begin position="471"/>
        <end position="530"/>
    </location>
</feature>
<evidence type="ECO:0000313" key="4">
    <source>
        <dbReference type="RefSeq" id="XP_010273947.1"/>
    </source>
</evidence>
<dbReference type="OMA" id="GYMPSHA"/>
<dbReference type="InterPro" id="IPR009060">
    <property type="entry name" value="UBA-like_sf"/>
</dbReference>
<reference evidence="4" key="1">
    <citation type="submission" date="2025-08" db="UniProtKB">
        <authorList>
            <consortium name="RefSeq"/>
        </authorList>
    </citation>
    <scope>IDENTIFICATION</scope>
</reference>
<accession>A0A1U8BCH9</accession>
<feature type="region of interest" description="Disordered" evidence="1">
    <location>
        <begin position="130"/>
        <end position="156"/>
    </location>
</feature>
<dbReference type="AlphaFoldDB" id="A0A1U8BCH9"/>
<feature type="compositionally biased region" description="Polar residues" evidence="1">
    <location>
        <begin position="364"/>
        <end position="383"/>
    </location>
</feature>
<feature type="compositionally biased region" description="Polar residues" evidence="1">
    <location>
        <begin position="175"/>
        <end position="190"/>
    </location>
</feature>
<dbReference type="RefSeq" id="XP_010273947.1">
    <property type="nucleotide sequence ID" value="XM_010275645.2"/>
</dbReference>
<keyword evidence="3" id="KW-1185">Reference proteome</keyword>
<name>A0A1U8BCH9_NELNU</name>